<protein>
    <recommendedName>
        <fullName evidence="3">UspA domain-containing protein</fullName>
    </recommendedName>
</protein>
<dbReference type="AlphaFoldDB" id="A0A250X046"/>
<dbReference type="Proteomes" id="UP000232323">
    <property type="component" value="Unassembled WGS sequence"/>
</dbReference>
<name>A0A250X046_9CHLO</name>
<reference evidence="1 2" key="1">
    <citation type="submission" date="2017-08" db="EMBL/GenBank/DDBJ databases">
        <title>Acidophilic green algal genome provides insights into adaptation to an acidic environment.</title>
        <authorList>
            <person name="Hirooka S."/>
            <person name="Hirose Y."/>
            <person name="Kanesaki Y."/>
            <person name="Higuchi S."/>
            <person name="Fujiwara T."/>
            <person name="Onuma R."/>
            <person name="Era A."/>
            <person name="Ohbayashi R."/>
            <person name="Uzuka A."/>
            <person name="Nozaki H."/>
            <person name="Yoshikawa H."/>
            <person name="Miyagishima S.Y."/>
        </authorList>
    </citation>
    <scope>NUCLEOTIDE SEQUENCE [LARGE SCALE GENOMIC DNA]</scope>
    <source>
        <strain evidence="1 2">NIES-2499</strain>
    </source>
</reference>
<evidence type="ECO:0008006" key="3">
    <source>
        <dbReference type="Google" id="ProtNLM"/>
    </source>
</evidence>
<evidence type="ECO:0000313" key="2">
    <source>
        <dbReference type="Proteomes" id="UP000232323"/>
    </source>
</evidence>
<keyword evidence="2" id="KW-1185">Reference proteome</keyword>
<proteinExistence type="predicted"/>
<gene>
    <name evidence="1" type="ORF">CEUSTIGMA_g3896.t1</name>
</gene>
<sequence>MQELSCISMIEAVLRAMRENRGLIAVGLQRYAFHVPSLKHLLSSQQNFTPRLKVQNDLLYVRMELADVTRTYYANTIAVQASEHHSQVLTGFDDAELLLQLTKQQNQDPRLMGLLYASDGHFKKLTSSMMIVNEDPTAISAAVFISSTSHSLLAIRMALALTRTDRDSLCLVMVVEEESEVEAGRSMLSSLLSRLPVPRPCGPAEVKLCVLVRSVHSSLQVMEDFVLEHSINLVVIPSTGLMKKPEAKLVSVAMANLKRLKVPILILTPRAIRSVDMLYGMTGQLRMMLMVEGWSHSLLDYACNRLLLARRGDKLTLAQVYSSKTVTKRRRSNMQHIIDTFHIEAVTKLSGGNISDMLLDGPVHHEEVIRAVEDYGFNLLAMQLPHGTKTISKGLVDLLGRSRADVLIFQA</sequence>
<evidence type="ECO:0000313" key="1">
    <source>
        <dbReference type="EMBL" id="GAX76451.1"/>
    </source>
</evidence>
<dbReference type="SUPFAM" id="SSF52402">
    <property type="entry name" value="Adenine nucleotide alpha hydrolases-like"/>
    <property type="match status" value="1"/>
</dbReference>
<accession>A0A250X046</accession>
<dbReference type="EMBL" id="BEGY01000017">
    <property type="protein sequence ID" value="GAX76451.1"/>
    <property type="molecule type" value="Genomic_DNA"/>
</dbReference>
<comment type="caution">
    <text evidence="1">The sequence shown here is derived from an EMBL/GenBank/DDBJ whole genome shotgun (WGS) entry which is preliminary data.</text>
</comment>
<dbReference type="Gene3D" id="3.40.50.12370">
    <property type="match status" value="1"/>
</dbReference>
<dbReference type="OrthoDB" id="537258at2759"/>
<organism evidence="1 2">
    <name type="scientific">Chlamydomonas eustigma</name>
    <dbReference type="NCBI Taxonomy" id="1157962"/>
    <lineage>
        <taxon>Eukaryota</taxon>
        <taxon>Viridiplantae</taxon>
        <taxon>Chlorophyta</taxon>
        <taxon>core chlorophytes</taxon>
        <taxon>Chlorophyceae</taxon>
        <taxon>CS clade</taxon>
        <taxon>Chlamydomonadales</taxon>
        <taxon>Chlamydomonadaceae</taxon>
        <taxon>Chlamydomonas</taxon>
    </lineage>
</organism>